<reference evidence="3" key="1">
    <citation type="journal article" date="1997" name="Nucleic Acids Res.">
        <title>tRNAscan-SE: a program for improved detection of transfer RNA genes in genomic sequence.</title>
        <authorList>
            <person name="Lowe T.M."/>
            <person name="Eddy S.R."/>
        </authorList>
    </citation>
    <scope>NUCLEOTIDE SEQUENCE [LARGE SCALE GENOMIC DNA]</scope>
</reference>
<sequence>MTSAKRRAINLINRRQRLEFALSILPYDHRTVELSPAQKQVEQIITRLRTDDTSGEEESGDEKMRQKQSSAAGFAEKTMRCIEQAEADGVVYPKPKKMLSTLATLTLAAEKLLKTQCKVDEENLEEQDDFNEDSAMDAETALAKLDRRELMENSIQAVNQARLKMLQRWERSKRKALDLLMIEIEKLQTMDQEHEHRAAHFDLFREGTDEHNTSTPKTNEDDDDEKENDNVIELDDDDEEYVPHGAGNSNKRKRLKKLVTSTPNGKLVLPHFEFDRDGKSPMVTIGPNGTQISRATLKSINWAMSGPAITRKLLCEIFDRDTLAFHTLSGKPSPAFKDCARPSKQQLDPLKVADLVYLMTNSMQMTPKEVRTAITTKCADENKMLRTRLQRRPRKTI</sequence>
<dbReference type="RefSeq" id="XP_017856837.1">
    <property type="nucleotide sequence ID" value="XM_018001348.1"/>
</dbReference>
<accession>A0ABM1NPF1</accession>
<keyword evidence="3" id="KW-1185">Reference proteome</keyword>
<organism evidence="3 4">
    <name type="scientific">Drosophila arizonae</name>
    <name type="common">Fruit fly</name>
    <dbReference type="NCBI Taxonomy" id="7263"/>
    <lineage>
        <taxon>Eukaryota</taxon>
        <taxon>Metazoa</taxon>
        <taxon>Ecdysozoa</taxon>
        <taxon>Arthropoda</taxon>
        <taxon>Hexapoda</taxon>
        <taxon>Insecta</taxon>
        <taxon>Pterygota</taxon>
        <taxon>Neoptera</taxon>
        <taxon>Endopterygota</taxon>
        <taxon>Diptera</taxon>
        <taxon>Brachycera</taxon>
        <taxon>Muscomorpha</taxon>
        <taxon>Ephydroidea</taxon>
        <taxon>Drosophilidae</taxon>
        <taxon>Drosophila</taxon>
    </lineage>
</organism>
<evidence type="ECO:0000313" key="4">
    <source>
        <dbReference type="RefSeq" id="XP_017856837.1"/>
    </source>
</evidence>
<name>A0ABM1NPF1_DROAR</name>
<protein>
    <submittedName>
        <fullName evidence="4">Early boundary activity protein 1</fullName>
    </submittedName>
</protein>
<dbReference type="SMART" id="SM01025">
    <property type="entry name" value="BEN"/>
    <property type="match status" value="1"/>
</dbReference>
<evidence type="ECO:0000259" key="2">
    <source>
        <dbReference type="PROSITE" id="PS51457"/>
    </source>
</evidence>
<reference evidence="4" key="3">
    <citation type="submission" date="2025-08" db="UniProtKB">
        <authorList>
            <consortium name="RefSeq"/>
        </authorList>
    </citation>
    <scope>IDENTIFICATION</scope>
    <source>
        <tissue evidence="4">Whole organism</tissue>
    </source>
</reference>
<proteinExistence type="predicted"/>
<gene>
    <name evidence="4" type="primary">LOC108609627</name>
</gene>
<feature type="region of interest" description="Disordered" evidence="1">
    <location>
        <begin position="203"/>
        <end position="227"/>
    </location>
</feature>
<dbReference type="PROSITE" id="PS51457">
    <property type="entry name" value="BEN"/>
    <property type="match status" value="1"/>
</dbReference>
<evidence type="ECO:0000256" key="1">
    <source>
        <dbReference type="SAM" id="MobiDB-lite"/>
    </source>
</evidence>
<dbReference type="InterPro" id="IPR018379">
    <property type="entry name" value="BEN_domain"/>
</dbReference>
<evidence type="ECO:0000313" key="3">
    <source>
        <dbReference type="Proteomes" id="UP000694904"/>
    </source>
</evidence>
<dbReference type="Gene3D" id="1.10.10.2590">
    <property type="entry name" value="BEN domain"/>
    <property type="match status" value="1"/>
</dbReference>
<reference evidence="3" key="2">
    <citation type="journal article" date="2016" name="G3 (Bethesda)">
        <title>Genome Evolution in Three Species of Cactophilic Drosophila.</title>
        <authorList>
            <person name="Sanchez-Flores A."/>
            <person name="Penazola F."/>
            <person name="Carpinteyro-Ponce J."/>
            <person name="Nazario-Yepiz N."/>
            <person name="Abreu-Goodger C."/>
            <person name="Machado C.A."/>
            <person name="Markow T.A."/>
        </authorList>
    </citation>
    <scope>NUCLEOTIDE SEQUENCE [LARGE SCALE GENOMIC DNA]</scope>
</reference>
<dbReference type="Pfam" id="PF10523">
    <property type="entry name" value="BEN"/>
    <property type="match status" value="1"/>
</dbReference>
<dbReference type="Proteomes" id="UP000694904">
    <property type="component" value="Chromosome 3"/>
</dbReference>
<feature type="region of interest" description="Disordered" evidence="1">
    <location>
        <begin position="48"/>
        <end position="72"/>
    </location>
</feature>
<feature type="compositionally biased region" description="Basic and acidic residues" evidence="1">
    <location>
        <begin position="203"/>
        <end position="212"/>
    </location>
</feature>
<dbReference type="GeneID" id="108609627"/>
<feature type="domain" description="BEN" evidence="2">
    <location>
        <begin position="287"/>
        <end position="385"/>
    </location>
</feature>